<reference evidence="4" key="3">
    <citation type="submission" date="2020-10" db="UniProtKB">
        <authorList>
            <consortium name="WormBaseParasite"/>
        </authorList>
    </citation>
    <scope>IDENTIFICATION</scope>
</reference>
<evidence type="ECO:0000313" key="2">
    <source>
        <dbReference type="EMBL" id="CDS21581.1"/>
    </source>
</evidence>
<dbReference type="Gene3D" id="2.40.50.120">
    <property type="match status" value="1"/>
</dbReference>
<organism evidence="2">
    <name type="scientific">Echinococcus granulosus</name>
    <name type="common">Hydatid tapeworm</name>
    <dbReference type="NCBI Taxonomy" id="6210"/>
    <lineage>
        <taxon>Eukaryota</taxon>
        <taxon>Metazoa</taxon>
        <taxon>Spiralia</taxon>
        <taxon>Lophotrochozoa</taxon>
        <taxon>Platyhelminthes</taxon>
        <taxon>Cestoda</taxon>
        <taxon>Eucestoda</taxon>
        <taxon>Cyclophyllidea</taxon>
        <taxon>Taeniidae</taxon>
        <taxon>Echinococcus</taxon>
        <taxon>Echinococcus granulosus group</taxon>
    </lineage>
</organism>
<name>A0A068WP68_ECHGR</name>
<evidence type="ECO:0000313" key="3">
    <source>
        <dbReference type="Proteomes" id="UP000492820"/>
    </source>
</evidence>
<reference evidence="2 3" key="1">
    <citation type="journal article" date="2013" name="Nature">
        <title>The genomes of four tapeworm species reveal adaptations to parasitism.</title>
        <authorList>
            <person name="Tsai I.J."/>
            <person name="Zarowiecki M."/>
            <person name="Holroyd N."/>
            <person name="Garciarrubio A."/>
            <person name="Sanchez-Flores A."/>
            <person name="Brooks K.L."/>
            <person name="Tracey A."/>
            <person name="Bobes R.J."/>
            <person name="Fragoso G."/>
            <person name="Sciutto E."/>
            <person name="Aslett M."/>
            <person name="Beasley H."/>
            <person name="Bennett H.M."/>
            <person name="Cai J."/>
            <person name="Camicia F."/>
            <person name="Clark R."/>
            <person name="Cucher M."/>
            <person name="De Silva N."/>
            <person name="Day T.A."/>
            <person name="Deplazes P."/>
            <person name="Estrada K."/>
            <person name="Fernandez C."/>
            <person name="Holland P.W."/>
            <person name="Hou J."/>
            <person name="Hu S."/>
            <person name="Huckvale T."/>
            <person name="Hung S.S."/>
            <person name="Kamenetzky L."/>
            <person name="Keane J.A."/>
            <person name="Kiss F."/>
            <person name="Koziol U."/>
            <person name="Lambert O."/>
            <person name="Liu K."/>
            <person name="Luo X."/>
            <person name="Luo Y."/>
            <person name="Macchiaroli N."/>
            <person name="Nichol S."/>
            <person name="Paps J."/>
            <person name="Parkinson J."/>
            <person name="Pouchkina-Stantcheva N."/>
            <person name="Riddiford N."/>
            <person name="Rosenzvit M."/>
            <person name="Salinas G."/>
            <person name="Wasmuth J.D."/>
            <person name="Zamanian M."/>
            <person name="Zheng Y."/>
            <person name="Cai X."/>
            <person name="Soberon X."/>
            <person name="Olson P.D."/>
            <person name="Laclette J.P."/>
            <person name="Brehm K."/>
            <person name="Berriman M."/>
            <person name="Garciarrubio A."/>
            <person name="Bobes R.J."/>
            <person name="Fragoso G."/>
            <person name="Sanchez-Flores A."/>
            <person name="Estrada K."/>
            <person name="Cevallos M.A."/>
            <person name="Morett E."/>
            <person name="Gonzalez V."/>
            <person name="Portillo T."/>
            <person name="Ochoa-Leyva A."/>
            <person name="Jose M.V."/>
            <person name="Sciutto E."/>
            <person name="Landa A."/>
            <person name="Jimenez L."/>
            <person name="Valdes V."/>
            <person name="Carrero J.C."/>
            <person name="Larralde C."/>
            <person name="Morales-Montor J."/>
            <person name="Limon-Lason J."/>
            <person name="Soberon X."/>
            <person name="Laclette J.P."/>
        </authorList>
    </citation>
    <scope>NUCLEOTIDE SEQUENCE [LARGE SCALE GENOMIC DNA]</scope>
</reference>
<reference evidence="2" key="2">
    <citation type="submission" date="2014-06" db="EMBL/GenBank/DDBJ databases">
        <authorList>
            <person name="Aslett M."/>
        </authorList>
    </citation>
    <scope>NUCLEOTIDE SEQUENCE</scope>
</reference>
<dbReference type="EMBL" id="LK028584">
    <property type="protein sequence ID" value="CDS21581.1"/>
    <property type="molecule type" value="Genomic_DNA"/>
</dbReference>
<dbReference type="PROSITE" id="PS51257">
    <property type="entry name" value="PROKAR_LIPOPROTEIN"/>
    <property type="match status" value="1"/>
</dbReference>
<dbReference type="WBParaSite" id="EgrG_000106900">
    <property type="protein sequence ID" value="EgrG_000106900"/>
    <property type="gene ID" value="EgrG_000106900"/>
</dbReference>
<accession>A0A068WP68</accession>
<gene>
    <name evidence="2" type="ORF">EgrG_000106900</name>
</gene>
<sequence length="313" mass="35046">MRRLPGYLISGVHFTTACVLLFFLMPRRTGAYRQRSSSSYRTPDTAVDFAADRDQLEAHMRQHTRSYCTCGNDILQSRFCRQDFVIVAGRAPTKPRTFYKASGPNLFHFAGTILSLEVKQVLRGPLEANKTVDVNFIQGAACGVTPSMIPSKKANFLVTGFHLCSPSCDKTHHYHHPQTTQMFLVTRCSASVSLESLSVTQIAGLFLGLYNCNKESCREPRPYFWEPPQQGTLTQTCPYPYSASQCYNRYGLCTKSSLNQSTCTFRAVNRIPKSEAVLAKIPSELHATVHRALSSHVTDEQRFRACLWHSGGA</sequence>
<evidence type="ECO:0000256" key="1">
    <source>
        <dbReference type="SAM" id="Phobius"/>
    </source>
</evidence>
<dbReference type="InterPro" id="IPR008993">
    <property type="entry name" value="TIMP-like_OB-fold"/>
</dbReference>
<dbReference type="SUPFAM" id="SSF50242">
    <property type="entry name" value="TIMP-like"/>
    <property type="match status" value="1"/>
</dbReference>
<evidence type="ECO:0000313" key="4">
    <source>
        <dbReference type="WBParaSite" id="EgrG_000106900"/>
    </source>
</evidence>
<keyword evidence="1" id="KW-0812">Transmembrane</keyword>
<keyword evidence="1" id="KW-1133">Transmembrane helix</keyword>
<feature type="transmembrane region" description="Helical" evidence="1">
    <location>
        <begin position="6"/>
        <end position="25"/>
    </location>
</feature>
<dbReference type="AlphaFoldDB" id="A0A068WP68"/>
<proteinExistence type="predicted"/>
<dbReference type="Proteomes" id="UP000492820">
    <property type="component" value="Unassembled WGS sequence"/>
</dbReference>
<dbReference type="OrthoDB" id="6267653at2759"/>
<keyword evidence="1" id="KW-0472">Membrane</keyword>
<protein>
    <submittedName>
        <fullName evidence="4">C-type lectin domain-containing protein</fullName>
    </submittedName>
</protein>